<dbReference type="AlphaFoldDB" id="A0A7R8WSD5"/>
<evidence type="ECO:0000256" key="4">
    <source>
        <dbReference type="ARBA" id="ARBA00010617"/>
    </source>
</evidence>
<dbReference type="GO" id="GO:0004497">
    <property type="term" value="F:monooxygenase activity"/>
    <property type="evidence" value="ECO:0007669"/>
    <property type="project" value="UniProtKB-KW"/>
</dbReference>
<dbReference type="GO" id="GO:0016705">
    <property type="term" value="F:oxidoreductase activity, acting on paired donors, with incorporation or reduction of molecular oxygen"/>
    <property type="evidence" value="ECO:0007669"/>
    <property type="project" value="InterPro"/>
</dbReference>
<gene>
    <name evidence="13" type="ORF">CTOB1V02_LOCUS12180</name>
</gene>
<dbReference type="InterPro" id="IPR050476">
    <property type="entry name" value="Insect_CytP450_Detox"/>
</dbReference>
<dbReference type="Gene3D" id="1.10.630.10">
    <property type="entry name" value="Cytochrome P450"/>
    <property type="match status" value="1"/>
</dbReference>
<evidence type="ECO:0000313" key="13">
    <source>
        <dbReference type="EMBL" id="CAD7234364.1"/>
    </source>
</evidence>
<dbReference type="GO" id="GO:0005506">
    <property type="term" value="F:iron ion binding"/>
    <property type="evidence" value="ECO:0007669"/>
    <property type="project" value="InterPro"/>
</dbReference>
<dbReference type="InterPro" id="IPR036396">
    <property type="entry name" value="Cyt_P450_sf"/>
</dbReference>
<dbReference type="EMBL" id="OB668461">
    <property type="protein sequence ID" value="CAD7234364.1"/>
    <property type="molecule type" value="Genomic_DNA"/>
</dbReference>
<keyword evidence="11" id="KW-0503">Monooxygenase</keyword>
<dbReference type="PANTHER" id="PTHR24292">
    <property type="entry name" value="CYTOCHROME P450"/>
    <property type="match status" value="1"/>
</dbReference>
<keyword evidence="9" id="KW-0560">Oxidoreductase</keyword>
<keyword evidence="6" id="KW-0479">Metal-binding</keyword>
<dbReference type="InterPro" id="IPR001128">
    <property type="entry name" value="Cyt_P450"/>
</dbReference>
<evidence type="ECO:0000256" key="7">
    <source>
        <dbReference type="ARBA" id="ARBA00022824"/>
    </source>
</evidence>
<evidence type="ECO:0000256" key="8">
    <source>
        <dbReference type="ARBA" id="ARBA00022848"/>
    </source>
</evidence>
<evidence type="ECO:0000256" key="5">
    <source>
        <dbReference type="ARBA" id="ARBA00022617"/>
    </source>
</evidence>
<evidence type="ECO:0000256" key="6">
    <source>
        <dbReference type="ARBA" id="ARBA00022723"/>
    </source>
</evidence>
<keyword evidence="5" id="KW-0349">Heme</keyword>
<dbReference type="PANTHER" id="PTHR24292:SF54">
    <property type="entry name" value="CYP9F3-RELATED"/>
    <property type="match status" value="1"/>
</dbReference>
<evidence type="ECO:0000256" key="11">
    <source>
        <dbReference type="ARBA" id="ARBA00023033"/>
    </source>
</evidence>
<keyword evidence="7" id="KW-0256">Endoplasmic reticulum</keyword>
<reference evidence="13" key="1">
    <citation type="submission" date="2020-11" db="EMBL/GenBank/DDBJ databases">
        <authorList>
            <person name="Tran Van P."/>
        </authorList>
    </citation>
    <scope>NUCLEOTIDE SEQUENCE</scope>
</reference>
<dbReference type="GO" id="GO:0005789">
    <property type="term" value="C:endoplasmic reticulum membrane"/>
    <property type="evidence" value="ECO:0007669"/>
    <property type="project" value="UniProtKB-SubCell"/>
</dbReference>
<evidence type="ECO:0000256" key="12">
    <source>
        <dbReference type="ARBA" id="ARBA00023136"/>
    </source>
</evidence>
<keyword evidence="8" id="KW-0492">Microsome</keyword>
<keyword evidence="12" id="KW-0472">Membrane</keyword>
<dbReference type="PRINTS" id="PR00464">
    <property type="entry name" value="EP450II"/>
</dbReference>
<dbReference type="SUPFAM" id="SSF48264">
    <property type="entry name" value="Cytochrome P450"/>
    <property type="match status" value="1"/>
</dbReference>
<dbReference type="GO" id="GO:0020037">
    <property type="term" value="F:heme binding"/>
    <property type="evidence" value="ECO:0007669"/>
    <property type="project" value="InterPro"/>
</dbReference>
<accession>A0A7R8WSD5</accession>
<evidence type="ECO:0000256" key="1">
    <source>
        <dbReference type="ARBA" id="ARBA00001971"/>
    </source>
</evidence>
<keyword evidence="10" id="KW-0408">Iron</keyword>
<name>A0A7R8WSD5_9CRUS</name>
<proteinExistence type="inferred from homology"/>
<evidence type="ECO:0000256" key="9">
    <source>
        <dbReference type="ARBA" id="ARBA00023002"/>
    </source>
</evidence>
<evidence type="ECO:0000256" key="10">
    <source>
        <dbReference type="ARBA" id="ARBA00023004"/>
    </source>
</evidence>
<feature type="non-terminal residue" evidence="13">
    <location>
        <position position="1"/>
    </location>
</feature>
<comment type="cofactor">
    <cofactor evidence="1">
        <name>heme</name>
        <dbReference type="ChEBI" id="CHEBI:30413"/>
    </cofactor>
</comment>
<dbReference type="OrthoDB" id="1470350at2759"/>
<comment type="subcellular location">
    <subcellularLocation>
        <location evidence="3">Endoplasmic reticulum membrane</location>
        <topology evidence="3">Peripheral membrane protein</topology>
    </subcellularLocation>
    <subcellularLocation>
        <location evidence="2">Microsome membrane</location>
        <topology evidence="2">Peripheral membrane protein</topology>
    </subcellularLocation>
</comment>
<evidence type="ECO:0000256" key="2">
    <source>
        <dbReference type="ARBA" id="ARBA00004174"/>
    </source>
</evidence>
<protein>
    <submittedName>
        <fullName evidence="13">Uncharacterized protein</fullName>
    </submittedName>
</protein>
<dbReference type="Pfam" id="PF00067">
    <property type="entry name" value="p450"/>
    <property type="match status" value="1"/>
</dbReference>
<comment type="similarity">
    <text evidence="4">Belongs to the cytochrome P450 family.</text>
</comment>
<sequence>MIWWTLFVLVLAWFIKRTFFDPLKFWDQFGVKTKPGALPIVGHLWGIWKKHVFKEDLKDIQKLGKIFGTYEGNRPILVVADQEIIKELMITRFDQFTDRRDFLEPEPKYRRKILFLLHGQEWRIMRNVSSPFFSTGKIKQMSQVMTSCVDEVMQRIMTRAKEKGYTEVELKFTTMTLTIDVILRCVYGIAVPDLENPDSELMGMSIFPRMLGMDSLRFFIHMGEKVMKQRESKGQLGNEFMDLLLKAQRQEKDNGTLEKHATKTTTSAAITEPVMTEEMIVAQ</sequence>
<evidence type="ECO:0000256" key="3">
    <source>
        <dbReference type="ARBA" id="ARBA00004406"/>
    </source>
</evidence>
<organism evidence="13">
    <name type="scientific">Cyprideis torosa</name>
    <dbReference type="NCBI Taxonomy" id="163714"/>
    <lineage>
        <taxon>Eukaryota</taxon>
        <taxon>Metazoa</taxon>
        <taxon>Ecdysozoa</taxon>
        <taxon>Arthropoda</taxon>
        <taxon>Crustacea</taxon>
        <taxon>Oligostraca</taxon>
        <taxon>Ostracoda</taxon>
        <taxon>Podocopa</taxon>
        <taxon>Podocopida</taxon>
        <taxon>Cytherocopina</taxon>
        <taxon>Cytheroidea</taxon>
        <taxon>Cytherideidae</taxon>
        <taxon>Cyprideis</taxon>
    </lineage>
</organism>
<dbReference type="InterPro" id="IPR002402">
    <property type="entry name" value="Cyt_P450_E_grp-II"/>
</dbReference>